<protein>
    <submittedName>
        <fullName evidence="2">Uncharacterized protein</fullName>
    </submittedName>
</protein>
<feature type="region of interest" description="Disordered" evidence="1">
    <location>
        <begin position="1"/>
        <end position="22"/>
    </location>
</feature>
<comment type="caution">
    <text evidence="2">The sequence shown here is derived from an EMBL/GenBank/DDBJ whole genome shotgun (WGS) entry which is preliminary data.</text>
</comment>
<evidence type="ECO:0000256" key="1">
    <source>
        <dbReference type="SAM" id="MobiDB-lite"/>
    </source>
</evidence>
<organism evidence="2 3">
    <name type="scientific">Parelaphostrongylus tenuis</name>
    <name type="common">Meningeal worm</name>
    <dbReference type="NCBI Taxonomy" id="148309"/>
    <lineage>
        <taxon>Eukaryota</taxon>
        <taxon>Metazoa</taxon>
        <taxon>Ecdysozoa</taxon>
        <taxon>Nematoda</taxon>
        <taxon>Chromadorea</taxon>
        <taxon>Rhabditida</taxon>
        <taxon>Rhabditina</taxon>
        <taxon>Rhabditomorpha</taxon>
        <taxon>Strongyloidea</taxon>
        <taxon>Metastrongylidae</taxon>
        <taxon>Parelaphostrongylus</taxon>
    </lineage>
</organism>
<dbReference type="Proteomes" id="UP001196413">
    <property type="component" value="Unassembled WGS sequence"/>
</dbReference>
<evidence type="ECO:0000313" key="3">
    <source>
        <dbReference type="Proteomes" id="UP001196413"/>
    </source>
</evidence>
<evidence type="ECO:0000313" key="2">
    <source>
        <dbReference type="EMBL" id="KAJ1346097.1"/>
    </source>
</evidence>
<sequence>MVNLVLTRTSTPPTLPSHFQTNSSSLVSQTALKMGAKRNIRLGPHKLLTENGFTFIVQEGEETDDEDEVENNDESSRLA</sequence>
<dbReference type="AlphaFoldDB" id="A0AAD5LSP8"/>
<accession>A0AAD5LSP8</accession>
<feature type="compositionally biased region" description="Acidic residues" evidence="1">
    <location>
        <begin position="59"/>
        <end position="73"/>
    </location>
</feature>
<name>A0AAD5LSP8_PARTN</name>
<gene>
    <name evidence="2" type="ORF">KIN20_000788</name>
</gene>
<keyword evidence="3" id="KW-1185">Reference proteome</keyword>
<feature type="compositionally biased region" description="Low complexity" evidence="1">
    <location>
        <begin position="1"/>
        <end position="12"/>
    </location>
</feature>
<feature type="region of interest" description="Disordered" evidence="1">
    <location>
        <begin position="59"/>
        <end position="79"/>
    </location>
</feature>
<dbReference type="EMBL" id="JAHQIW010000113">
    <property type="protein sequence ID" value="KAJ1346097.1"/>
    <property type="molecule type" value="Genomic_DNA"/>
</dbReference>
<proteinExistence type="predicted"/>
<reference evidence="2" key="1">
    <citation type="submission" date="2021-06" db="EMBL/GenBank/DDBJ databases">
        <title>Parelaphostrongylus tenuis whole genome reference sequence.</title>
        <authorList>
            <person name="Garwood T.J."/>
            <person name="Larsen P.A."/>
            <person name="Fountain-Jones N.M."/>
            <person name="Garbe J.R."/>
            <person name="Macchietto M.G."/>
            <person name="Kania S.A."/>
            <person name="Gerhold R.W."/>
            <person name="Richards J.E."/>
            <person name="Wolf T.M."/>
        </authorList>
    </citation>
    <scope>NUCLEOTIDE SEQUENCE</scope>
    <source>
        <strain evidence="2">MNPRO001-30</strain>
        <tissue evidence="2">Meninges</tissue>
    </source>
</reference>